<proteinExistence type="inferred from homology"/>
<dbReference type="Gene3D" id="1.25.40.680">
    <property type="entry name" value="Type VII secretion system EssB, C-terminal-like domain"/>
    <property type="match status" value="1"/>
</dbReference>
<dbReference type="AlphaFoldDB" id="A0A1V8YB06"/>
<gene>
    <name evidence="2" type="ORF">BH747_09465</name>
</gene>
<sequence length="388" mass="45487">MEKGTFGEVNITTTEERVEVSLESHQYRLERLDQYLFFLSPKRNLLAGKINKTTENTLIIQYQKSKYSQSLTQIIKKSDDFERLLIAQKITRLADFMNSPIQPFLHPDNLFLLGEEIMIAHRGFMQEVVPYFLEENDFLKQYRMLVFAILYPGINSENLFNGEELLKDNFLKLLYCAESVEKMNQILGEQIIKQKEKRTKKLRLVNKKTYHVFKWTSFVFSLSTIGFSLMIEHYVFRQLPQQERISRAQSQYIGCDYTGVLTTLKKDSPEKLSTEAQYVVAVSSIQLENLTDSQKKAILTTFTQETNEARLLYWIYIGKGNFHKSLEIAQTIGDEEYLLHVYTKLYAKTKTNHTMDSKEKQKLLLEYETKMEHYTKKLGEENTGNKAE</sequence>
<evidence type="ECO:0000313" key="2">
    <source>
        <dbReference type="EMBL" id="OQO69775.1"/>
    </source>
</evidence>
<protein>
    <submittedName>
        <fullName evidence="2">Type VII secretion protein EssB</fullName>
    </submittedName>
</protein>
<dbReference type="Proteomes" id="UP000192477">
    <property type="component" value="Unassembled WGS sequence"/>
</dbReference>
<dbReference type="STRING" id="112904.BH747_09465"/>
<comment type="caution">
    <text evidence="2">The sequence shown here is derived from an EMBL/GenBank/DDBJ whole genome shotgun (WGS) entry which is preliminary data.</text>
</comment>
<accession>A0A1V8YB06</accession>
<dbReference type="InterPro" id="IPR018778">
    <property type="entry name" value="T7SS_EssB"/>
</dbReference>
<comment type="similarity">
    <text evidence="1">Belongs to the EssB family.</text>
</comment>
<dbReference type="NCBIfam" id="TIGR03926">
    <property type="entry name" value="T7_EssB"/>
    <property type="match status" value="1"/>
</dbReference>
<dbReference type="InterPro" id="IPR042565">
    <property type="entry name" value="T7SS_EssB_C"/>
</dbReference>
<dbReference type="RefSeq" id="WP_081184162.1">
    <property type="nucleotide sequence ID" value="NZ_MJEA01000009.1"/>
</dbReference>
<evidence type="ECO:0000256" key="1">
    <source>
        <dbReference type="ARBA" id="ARBA00010163"/>
    </source>
</evidence>
<name>A0A1V8YB06_9ENTE</name>
<reference evidence="2 3" key="1">
    <citation type="journal article" date="2017" name="BMC Microbiol.">
        <title>Comparative genomics of Enterococcus spp. isolated from bovine feces.</title>
        <authorList>
            <person name="Beukers A.G."/>
            <person name="Zaheer R."/>
            <person name="Goji N."/>
            <person name="Amoako K.K."/>
            <person name="Chaves A.V."/>
            <person name="Ward M.P."/>
            <person name="McAllister T.A."/>
        </authorList>
    </citation>
    <scope>NUCLEOTIDE SEQUENCE [LARGE SCALE GENOMIC DNA]</scope>
    <source>
        <strain evidence="2 3">F1129D 143</strain>
    </source>
</reference>
<evidence type="ECO:0000313" key="3">
    <source>
        <dbReference type="Proteomes" id="UP000192477"/>
    </source>
</evidence>
<dbReference type="EMBL" id="MJEA01000009">
    <property type="protein sequence ID" value="OQO69775.1"/>
    <property type="molecule type" value="Genomic_DNA"/>
</dbReference>
<dbReference type="Gene3D" id="1.10.510.10">
    <property type="entry name" value="Transferase(Phosphotransferase) domain 1"/>
    <property type="match status" value="1"/>
</dbReference>
<dbReference type="Pfam" id="PF10140">
    <property type="entry name" value="YukC"/>
    <property type="match status" value="1"/>
</dbReference>
<organism evidence="2 3">
    <name type="scientific">Enterococcus villorum</name>
    <dbReference type="NCBI Taxonomy" id="112904"/>
    <lineage>
        <taxon>Bacteria</taxon>
        <taxon>Bacillati</taxon>
        <taxon>Bacillota</taxon>
        <taxon>Bacilli</taxon>
        <taxon>Lactobacillales</taxon>
        <taxon>Enterococcaceae</taxon>
        <taxon>Enterococcus</taxon>
    </lineage>
</organism>
<dbReference type="OrthoDB" id="4975281at2"/>